<gene>
    <name evidence="7" type="ORF">BSL78_07292</name>
</gene>
<dbReference type="InterPro" id="IPR003595">
    <property type="entry name" value="Tyr_Pase_cat"/>
</dbReference>
<evidence type="ECO:0000313" key="7">
    <source>
        <dbReference type="EMBL" id="PIK55804.1"/>
    </source>
</evidence>
<organism evidence="7 8">
    <name type="scientific">Stichopus japonicus</name>
    <name type="common">Sea cucumber</name>
    <dbReference type="NCBI Taxonomy" id="307972"/>
    <lineage>
        <taxon>Eukaryota</taxon>
        <taxon>Metazoa</taxon>
        <taxon>Echinodermata</taxon>
        <taxon>Eleutherozoa</taxon>
        <taxon>Echinozoa</taxon>
        <taxon>Holothuroidea</taxon>
        <taxon>Aspidochirotacea</taxon>
        <taxon>Aspidochirotida</taxon>
        <taxon>Stichopodidae</taxon>
        <taxon>Apostichopus</taxon>
    </lineage>
</organism>
<dbReference type="OrthoDB" id="9243174at2759"/>
<dbReference type="PANTHER" id="PTHR19134:SF562">
    <property type="entry name" value="PROTEIN-TYROSINE-PHOSPHATASE"/>
    <property type="match status" value="1"/>
</dbReference>
<name>A0A2G8L6C5_STIJA</name>
<comment type="similarity">
    <text evidence="1">Belongs to the protein-tyrosine phosphatase family.</text>
</comment>
<dbReference type="Pfam" id="PF00102">
    <property type="entry name" value="Y_phosphatase"/>
    <property type="match status" value="1"/>
</dbReference>
<dbReference type="GO" id="GO:0008045">
    <property type="term" value="P:motor neuron axon guidance"/>
    <property type="evidence" value="ECO:0007669"/>
    <property type="project" value="TreeGrafter"/>
</dbReference>
<protein>
    <recommendedName>
        <fullName evidence="2">protein-tyrosine-phosphatase</fullName>
        <ecNumber evidence="2">3.1.3.48</ecNumber>
    </recommendedName>
</protein>
<reference evidence="7 8" key="1">
    <citation type="journal article" date="2017" name="PLoS Biol.">
        <title>The sea cucumber genome provides insights into morphological evolution and visceral regeneration.</title>
        <authorList>
            <person name="Zhang X."/>
            <person name="Sun L."/>
            <person name="Yuan J."/>
            <person name="Sun Y."/>
            <person name="Gao Y."/>
            <person name="Zhang L."/>
            <person name="Li S."/>
            <person name="Dai H."/>
            <person name="Hamel J.F."/>
            <person name="Liu C."/>
            <person name="Yu Y."/>
            <person name="Liu S."/>
            <person name="Lin W."/>
            <person name="Guo K."/>
            <person name="Jin S."/>
            <person name="Xu P."/>
            <person name="Storey K.B."/>
            <person name="Huan P."/>
            <person name="Zhang T."/>
            <person name="Zhou Y."/>
            <person name="Zhang J."/>
            <person name="Lin C."/>
            <person name="Li X."/>
            <person name="Xing L."/>
            <person name="Huo D."/>
            <person name="Sun M."/>
            <person name="Wang L."/>
            <person name="Mercier A."/>
            <person name="Li F."/>
            <person name="Yang H."/>
            <person name="Xiang J."/>
        </authorList>
    </citation>
    <scope>NUCLEOTIDE SEQUENCE [LARGE SCALE GENOMIC DNA]</scope>
    <source>
        <strain evidence="7">Shaxun</strain>
        <tissue evidence="7">Muscle</tissue>
    </source>
</reference>
<dbReference type="SUPFAM" id="SSF52799">
    <property type="entry name" value="(Phosphotyrosine protein) phosphatases II"/>
    <property type="match status" value="1"/>
</dbReference>
<evidence type="ECO:0000259" key="6">
    <source>
        <dbReference type="PROSITE" id="PS50056"/>
    </source>
</evidence>
<dbReference type="STRING" id="307972.A0A2G8L6C5"/>
<proteinExistence type="inferred from homology"/>
<dbReference type="PANTHER" id="PTHR19134">
    <property type="entry name" value="RECEPTOR-TYPE TYROSINE-PROTEIN PHOSPHATASE"/>
    <property type="match status" value="1"/>
</dbReference>
<dbReference type="Gene3D" id="3.90.190.10">
    <property type="entry name" value="Protein tyrosine phosphatase superfamily"/>
    <property type="match status" value="1"/>
</dbReference>
<evidence type="ECO:0000259" key="5">
    <source>
        <dbReference type="PROSITE" id="PS50055"/>
    </source>
</evidence>
<sequence length="156" mass="17671">MLSSSTAPLCSQERRLSRHSDLASRCQNFRVPTVSSELRMARGREIPFGGPFLLHGWLGNEPDVHKLSEFIKYTRTKGPGPVLVHCINGVGLSAVYVTVISELERIEKEGAVDVFQTLNRLRKKCPHAVQTQDQYLLCYELLRDQLNNPEEYAVVF</sequence>
<keyword evidence="8" id="KW-1185">Reference proteome</keyword>
<dbReference type="PROSITE" id="PS50055">
    <property type="entry name" value="TYR_PHOSPHATASE_PTP"/>
    <property type="match status" value="1"/>
</dbReference>
<comment type="caution">
    <text evidence="7">The sequence shown here is derived from an EMBL/GenBank/DDBJ whole genome shotgun (WGS) entry which is preliminary data.</text>
</comment>
<evidence type="ECO:0000256" key="3">
    <source>
        <dbReference type="ARBA" id="ARBA00022801"/>
    </source>
</evidence>
<dbReference type="SMART" id="SM00404">
    <property type="entry name" value="PTPc_motif"/>
    <property type="match status" value="1"/>
</dbReference>
<evidence type="ECO:0000256" key="2">
    <source>
        <dbReference type="ARBA" id="ARBA00013064"/>
    </source>
</evidence>
<dbReference type="PROSITE" id="PS50056">
    <property type="entry name" value="TYR_PHOSPHATASE_2"/>
    <property type="match status" value="1"/>
</dbReference>
<keyword evidence="4" id="KW-0904">Protein phosphatase</keyword>
<evidence type="ECO:0000256" key="1">
    <source>
        <dbReference type="ARBA" id="ARBA00009580"/>
    </source>
</evidence>
<dbReference type="Proteomes" id="UP000230750">
    <property type="component" value="Unassembled WGS sequence"/>
</dbReference>
<dbReference type="PRINTS" id="PR00700">
    <property type="entry name" value="PRTYPHPHTASE"/>
</dbReference>
<keyword evidence="7" id="KW-0675">Receptor</keyword>
<dbReference type="InterPro" id="IPR000242">
    <property type="entry name" value="PTP_cat"/>
</dbReference>
<dbReference type="InterPro" id="IPR000387">
    <property type="entry name" value="Tyr_Pase_dom"/>
</dbReference>
<evidence type="ECO:0000256" key="4">
    <source>
        <dbReference type="ARBA" id="ARBA00022912"/>
    </source>
</evidence>
<dbReference type="EC" id="3.1.3.48" evidence="2"/>
<accession>A0A2G8L6C5</accession>
<dbReference type="InterPro" id="IPR029021">
    <property type="entry name" value="Prot-tyrosine_phosphatase-like"/>
</dbReference>
<evidence type="ECO:0000313" key="8">
    <source>
        <dbReference type="Proteomes" id="UP000230750"/>
    </source>
</evidence>
<dbReference type="EMBL" id="MRZV01000200">
    <property type="protein sequence ID" value="PIK55804.1"/>
    <property type="molecule type" value="Genomic_DNA"/>
</dbReference>
<feature type="domain" description="Tyrosine specific protein phosphatases" evidence="6">
    <location>
        <begin position="68"/>
        <end position="136"/>
    </location>
</feature>
<dbReference type="InterPro" id="IPR050348">
    <property type="entry name" value="Protein-Tyr_Phosphatase"/>
</dbReference>
<feature type="domain" description="Tyrosine-protein phosphatase" evidence="5">
    <location>
        <begin position="52"/>
        <end position="145"/>
    </location>
</feature>
<keyword evidence="3" id="KW-0378">Hydrolase</keyword>
<dbReference type="AlphaFoldDB" id="A0A2G8L6C5"/>
<dbReference type="GO" id="GO:0004725">
    <property type="term" value="F:protein tyrosine phosphatase activity"/>
    <property type="evidence" value="ECO:0007669"/>
    <property type="project" value="UniProtKB-EC"/>
</dbReference>